<dbReference type="AlphaFoldDB" id="A0AAW0GKB8"/>
<proteinExistence type="inferred from homology"/>
<evidence type="ECO:0000313" key="4">
    <source>
        <dbReference type="EMBL" id="KAK7692372.1"/>
    </source>
</evidence>
<protein>
    <recommendedName>
        <fullName evidence="3">AB hydrolase-1 domain-containing protein</fullName>
    </recommendedName>
</protein>
<dbReference type="Gene3D" id="3.40.50.1820">
    <property type="entry name" value="alpha/beta hydrolase"/>
    <property type="match status" value="1"/>
</dbReference>
<dbReference type="PANTHER" id="PTHR32268:SF15">
    <property type="entry name" value="HOMOSERINE ACETYLTRANSFERASE FAMILY PROTEIN (AFU_ORTHOLOGUE AFUA_1G15350)"/>
    <property type="match status" value="1"/>
</dbReference>
<comment type="caution">
    <text evidence="4">The sequence shown here is derived from an EMBL/GenBank/DDBJ whole genome shotgun (WGS) entry which is preliminary data.</text>
</comment>
<evidence type="ECO:0000256" key="1">
    <source>
        <dbReference type="ARBA" id="ARBA00006886"/>
    </source>
</evidence>
<comment type="similarity">
    <text evidence="1">Belongs to the AB hydrolase superfamily. MetX family.</text>
</comment>
<dbReference type="InterPro" id="IPR029058">
    <property type="entry name" value="AB_hydrolase_fold"/>
</dbReference>
<feature type="active site" description="Nucleophile" evidence="2">
    <location>
        <position position="125"/>
    </location>
</feature>
<evidence type="ECO:0000259" key="3">
    <source>
        <dbReference type="Pfam" id="PF00561"/>
    </source>
</evidence>
<gene>
    <name evidence="4" type="ORF">QCA50_003997</name>
</gene>
<feature type="domain" description="AB hydrolase-1" evidence="3">
    <location>
        <begin position="37"/>
        <end position="158"/>
    </location>
</feature>
<evidence type="ECO:0000313" key="5">
    <source>
        <dbReference type="Proteomes" id="UP001385951"/>
    </source>
</evidence>
<dbReference type="Pfam" id="PF00561">
    <property type="entry name" value="Abhydrolase_1"/>
    <property type="match status" value="1"/>
</dbReference>
<dbReference type="PANTHER" id="PTHR32268">
    <property type="entry name" value="HOMOSERINE O-ACETYLTRANSFERASE"/>
    <property type="match status" value="1"/>
</dbReference>
<dbReference type="PIRSF" id="PIRSF000443">
    <property type="entry name" value="Homoser_Ac_trans"/>
    <property type="match status" value="1"/>
</dbReference>
<sequence length="357" mass="39467">MSETKYYHHGRFAFSGGIIPDAITAYRTYGDPKNPCIVFPTCYGGRLDSQDYMVGPGKALDPSKYYIVTFALFSNGESSSPSNTPAPYNGPYFPRVTYEDNIRAQYTVLTKELHVQKVFCVIGFSMGGQQAYYWPVMYPDYVERFIPICGSARTSPHNQCFLEGPKSALLASKDYNDGHYTSPPQHGIRAFGRVYSAWAYGQTWFRQKGYLHGGKYSDLNNFLHAEWEEGFFSWDANDLLTLLETWQLGDVSNIDIHSTLDSSLDAGVLRNGGSVSGGGGDLTGVLGKIKAKGLVMPCKTDLYFPPEDSENEVEAMKGNGTKLVVIPSVWGHMAGGGSNEADDKFIKDEVIKFLESA</sequence>
<dbReference type="SUPFAM" id="SSF53474">
    <property type="entry name" value="alpha/beta-Hydrolases"/>
    <property type="match status" value="1"/>
</dbReference>
<keyword evidence="5" id="KW-1185">Reference proteome</keyword>
<feature type="active site" evidence="2">
    <location>
        <position position="332"/>
    </location>
</feature>
<name>A0AAW0GKB8_9APHY</name>
<dbReference type="Proteomes" id="UP001385951">
    <property type="component" value="Unassembled WGS sequence"/>
</dbReference>
<accession>A0AAW0GKB8</accession>
<dbReference type="EMBL" id="JASBNA010000004">
    <property type="protein sequence ID" value="KAK7692372.1"/>
    <property type="molecule type" value="Genomic_DNA"/>
</dbReference>
<dbReference type="InterPro" id="IPR000073">
    <property type="entry name" value="AB_hydrolase_1"/>
</dbReference>
<reference evidence="4 5" key="1">
    <citation type="submission" date="2022-09" db="EMBL/GenBank/DDBJ databases">
        <authorList>
            <person name="Palmer J.M."/>
        </authorList>
    </citation>
    <scope>NUCLEOTIDE SEQUENCE [LARGE SCALE GENOMIC DNA]</scope>
    <source>
        <strain evidence="4 5">DSM 7382</strain>
    </source>
</reference>
<feature type="active site" evidence="2">
    <location>
        <position position="301"/>
    </location>
</feature>
<evidence type="ECO:0000256" key="2">
    <source>
        <dbReference type="PIRSR" id="PIRSR000443-1"/>
    </source>
</evidence>
<dbReference type="GO" id="GO:0016747">
    <property type="term" value="F:acyltransferase activity, transferring groups other than amino-acyl groups"/>
    <property type="evidence" value="ECO:0007669"/>
    <property type="project" value="InterPro"/>
</dbReference>
<organism evidence="4 5">
    <name type="scientific">Cerrena zonata</name>
    <dbReference type="NCBI Taxonomy" id="2478898"/>
    <lineage>
        <taxon>Eukaryota</taxon>
        <taxon>Fungi</taxon>
        <taxon>Dikarya</taxon>
        <taxon>Basidiomycota</taxon>
        <taxon>Agaricomycotina</taxon>
        <taxon>Agaricomycetes</taxon>
        <taxon>Polyporales</taxon>
        <taxon>Cerrenaceae</taxon>
        <taxon>Cerrena</taxon>
    </lineage>
</organism>
<dbReference type="InterPro" id="IPR008220">
    <property type="entry name" value="HAT_MetX-like"/>
</dbReference>